<dbReference type="CDD" id="cd09908">
    <property type="entry name" value="H3TH_EXO1"/>
    <property type="match status" value="1"/>
</dbReference>
<dbReference type="Proteomes" id="UP000242877">
    <property type="component" value="Unassembled WGS sequence"/>
</dbReference>
<dbReference type="EMBL" id="AZGZ01000002">
    <property type="protein sequence ID" value="KZZ97133.1"/>
    <property type="molecule type" value="Genomic_DNA"/>
</dbReference>
<comment type="cofactor">
    <cofactor evidence="1">
        <name>Mg(2+)</name>
        <dbReference type="ChEBI" id="CHEBI:18420"/>
    </cofactor>
</comment>
<dbReference type="Gene3D" id="1.10.150.20">
    <property type="entry name" value="5' to 3' exonuclease, C-terminal subdomain"/>
    <property type="match status" value="1"/>
</dbReference>
<evidence type="ECO:0000259" key="16">
    <source>
        <dbReference type="SMART" id="SM00485"/>
    </source>
</evidence>
<evidence type="ECO:0000256" key="10">
    <source>
        <dbReference type="ARBA" id="ARBA00022881"/>
    </source>
</evidence>
<protein>
    <submittedName>
        <fullName evidence="17">Exonuclease</fullName>
    </submittedName>
</protein>
<evidence type="ECO:0000256" key="9">
    <source>
        <dbReference type="ARBA" id="ARBA00022842"/>
    </source>
</evidence>
<dbReference type="GO" id="GO:0046872">
    <property type="term" value="F:metal ion binding"/>
    <property type="evidence" value="ECO:0007669"/>
    <property type="project" value="UniProtKB-KW"/>
</dbReference>
<evidence type="ECO:0000256" key="5">
    <source>
        <dbReference type="ARBA" id="ARBA00022723"/>
    </source>
</evidence>
<evidence type="ECO:0000313" key="17">
    <source>
        <dbReference type="EMBL" id="KZZ97133.1"/>
    </source>
</evidence>
<keyword evidence="7" id="KW-0378">Hydrolase</keyword>
<keyword evidence="6" id="KW-0227">DNA damage</keyword>
<dbReference type="InterPro" id="IPR044752">
    <property type="entry name" value="PIN-like_EXO1"/>
</dbReference>
<comment type="similarity">
    <text evidence="3">Belongs to the XPG/RAD2 endonuclease family. EXO1 subfamily.</text>
</comment>
<keyword evidence="18" id="KW-1185">Reference proteome</keyword>
<keyword evidence="4" id="KW-0540">Nuclease</keyword>
<dbReference type="SUPFAM" id="SSF88723">
    <property type="entry name" value="PIN domain-like"/>
    <property type="match status" value="1"/>
</dbReference>
<dbReference type="Gene3D" id="3.40.50.1010">
    <property type="entry name" value="5'-nuclease"/>
    <property type="match status" value="1"/>
</dbReference>
<feature type="compositionally biased region" description="Polar residues" evidence="14">
    <location>
        <begin position="495"/>
        <end position="506"/>
    </location>
</feature>
<evidence type="ECO:0000313" key="18">
    <source>
        <dbReference type="Proteomes" id="UP000242877"/>
    </source>
</evidence>
<evidence type="ECO:0000256" key="6">
    <source>
        <dbReference type="ARBA" id="ARBA00022763"/>
    </source>
</evidence>
<evidence type="ECO:0000256" key="11">
    <source>
        <dbReference type="ARBA" id="ARBA00023125"/>
    </source>
</evidence>
<gene>
    <name evidence="17" type="ORF">AAP_00776</name>
</gene>
<dbReference type="GO" id="GO:0005634">
    <property type="term" value="C:nucleus"/>
    <property type="evidence" value="ECO:0007669"/>
    <property type="project" value="UniProtKB-SubCell"/>
</dbReference>
<evidence type="ECO:0000256" key="1">
    <source>
        <dbReference type="ARBA" id="ARBA00001946"/>
    </source>
</evidence>
<accession>A0A162IRD4</accession>
<dbReference type="GO" id="GO:0003677">
    <property type="term" value="F:DNA binding"/>
    <property type="evidence" value="ECO:0007669"/>
    <property type="project" value="UniProtKB-KW"/>
</dbReference>
<dbReference type="Pfam" id="PF00752">
    <property type="entry name" value="XPG_N"/>
    <property type="match status" value="1"/>
</dbReference>
<sequence length="737" mass="82306">MGIAGLHILLKSIQKPCNLLKYKGKTLGVDAYSWLHKGIISCVFDLALGKPTRKYVDFAVNRLHMLLYFGIVPYVVFDGDSLPSKAATEEARAAKRESCRKTGLALLDNGRRAEAYRELQGAIDVTPQMARLFIEELRKLNIQYVVAPYEADAQLVYLESHGLIDGIISEDSDMLVFGAKRLISKLDRHGDCIELNRDDFAACKEVSLVGWTDADFRLMCILSGCDYLQNIPGMGLKTAYRYVRKHKTVERIVQMLRFENKTTIPPTYLDNFRRAEFTFLYQRIYCPNAQKLVTLRPIPVGVDIEQLTYIGDDMKPEVAKGVAVGDLHPTTKEPLGLPQPPLSPKNLQAHRRWTEPSDDCLKPSPITAFFTPKRVPLATLDNNILTPSRSQEDLLRRNADRSWSANAVLANTRALRTSQSITSASPLGLRRSSTSNSSSIGKRLREFSDSPGRESEIETPSKSTLETKSRYFANVKPAHKSKEKDNDCGLKKTKVSSPTSDTQNSDLPHIHVPPINPTDQKVHCRPALEKDHQLAVTGKRNAASPVITNVASEESSSLAEQRSGVNDDMSTADIDALQHHFDSQNLKLHEKYSYSAPVNSRDLQGEKALIEKVRSDDTSAARDPLPPRTYRPISRTVSANSTTGRTTPLERLKRMALARSRSLNSLKLGSKPVVASQTPPEKKTILTENIIHRGSEDMIAPGSEDDEDCSSPERIERKEKKKTLFNLDEFMFVPKAN</sequence>
<feature type="region of interest" description="Disordered" evidence="14">
    <location>
        <begin position="423"/>
        <end position="510"/>
    </location>
</feature>
<keyword evidence="10" id="KW-0267">Excision nuclease</keyword>
<evidence type="ECO:0000256" key="14">
    <source>
        <dbReference type="SAM" id="MobiDB-lite"/>
    </source>
</evidence>
<keyword evidence="8 17" id="KW-0269">Exonuclease</keyword>
<dbReference type="InterPro" id="IPR029060">
    <property type="entry name" value="PIN-like_dom_sf"/>
</dbReference>
<feature type="compositionally biased region" description="Basic and acidic residues" evidence="14">
    <location>
        <begin position="480"/>
        <end position="490"/>
    </location>
</feature>
<feature type="domain" description="XPG N-terminal" evidence="16">
    <location>
        <begin position="1"/>
        <end position="99"/>
    </location>
</feature>
<organism evidence="17 18">
    <name type="scientific">Ascosphaera apis ARSEF 7405</name>
    <dbReference type="NCBI Taxonomy" id="392613"/>
    <lineage>
        <taxon>Eukaryota</taxon>
        <taxon>Fungi</taxon>
        <taxon>Dikarya</taxon>
        <taxon>Ascomycota</taxon>
        <taxon>Pezizomycotina</taxon>
        <taxon>Eurotiomycetes</taxon>
        <taxon>Eurotiomycetidae</taxon>
        <taxon>Onygenales</taxon>
        <taxon>Ascosphaeraceae</taxon>
        <taxon>Ascosphaera</taxon>
    </lineage>
</organism>
<evidence type="ECO:0000256" key="3">
    <source>
        <dbReference type="ARBA" id="ARBA00010563"/>
    </source>
</evidence>
<dbReference type="GO" id="GO:0006281">
    <property type="term" value="P:DNA repair"/>
    <property type="evidence" value="ECO:0007669"/>
    <property type="project" value="UniProtKB-KW"/>
</dbReference>
<evidence type="ECO:0000256" key="12">
    <source>
        <dbReference type="ARBA" id="ARBA00023204"/>
    </source>
</evidence>
<evidence type="ECO:0000259" key="15">
    <source>
        <dbReference type="SMART" id="SM00484"/>
    </source>
</evidence>
<comment type="subcellular location">
    <subcellularLocation>
        <location evidence="2">Nucleus</location>
    </subcellularLocation>
</comment>
<dbReference type="SMART" id="SM00485">
    <property type="entry name" value="XPGN"/>
    <property type="match status" value="1"/>
</dbReference>
<feature type="domain" description="XPG-I" evidence="15">
    <location>
        <begin position="138"/>
        <end position="208"/>
    </location>
</feature>
<dbReference type="SMART" id="SM00484">
    <property type="entry name" value="XPGI"/>
    <property type="match status" value="1"/>
</dbReference>
<dbReference type="PRINTS" id="PR00853">
    <property type="entry name" value="XPGRADSUPER"/>
</dbReference>
<evidence type="ECO:0000256" key="4">
    <source>
        <dbReference type="ARBA" id="ARBA00022722"/>
    </source>
</evidence>
<feature type="compositionally biased region" description="Basic and acidic residues" evidence="14">
    <location>
        <begin position="443"/>
        <end position="456"/>
    </location>
</feature>
<name>A0A162IRD4_9EURO</name>
<dbReference type="Pfam" id="PF00867">
    <property type="entry name" value="XPG_I"/>
    <property type="match status" value="1"/>
</dbReference>
<dbReference type="InterPro" id="IPR036279">
    <property type="entry name" value="5-3_exonuclease_C_sf"/>
</dbReference>
<dbReference type="InterPro" id="IPR006086">
    <property type="entry name" value="XPG-I_dom"/>
</dbReference>
<dbReference type="OrthoDB" id="26491at2759"/>
<dbReference type="InterPro" id="IPR037315">
    <property type="entry name" value="EXO1_H3TH"/>
</dbReference>
<feature type="region of interest" description="Disordered" evidence="14">
    <location>
        <begin position="694"/>
        <end position="714"/>
    </location>
</feature>
<proteinExistence type="inferred from homology"/>
<dbReference type="InterPro" id="IPR006085">
    <property type="entry name" value="XPG_DNA_repair_N"/>
</dbReference>
<keyword evidence="5" id="KW-0479">Metal-binding</keyword>
<dbReference type="PANTHER" id="PTHR11081:SF65">
    <property type="entry name" value="DNA DAMAGE-INDUCIBLE PROTEIN DIN7-RELATED"/>
    <property type="match status" value="1"/>
</dbReference>
<evidence type="ECO:0000256" key="2">
    <source>
        <dbReference type="ARBA" id="ARBA00004123"/>
    </source>
</evidence>
<dbReference type="InterPro" id="IPR006084">
    <property type="entry name" value="XPG/Rad2"/>
</dbReference>
<keyword evidence="11" id="KW-0238">DNA-binding</keyword>
<dbReference type="GO" id="GO:0017108">
    <property type="term" value="F:5'-flap endonuclease activity"/>
    <property type="evidence" value="ECO:0007669"/>
    <property type="project" value="TreeGrafter"/>
</dbReference>
<dbReference type="CDD" id="cd09857">
    <property type="entry name" value="PIN_EXO1"/>
    <property type="match status" value="1"/>
</dbReference>
<dbReference type="FunFam" id="3.40.50.1010:FF:000002">
    <property type="entry name" value="Exonuclease 1, putative"/>
    <property type="match status" value="1"/>
</dbReference>
<keyword evidence="12" id="KW-0234">DNA repair</keyword>
<dbReference type="SUPFAM" id="SSF47807">
    <property type="entry name" value="5' to 3' exonuclease, C-terminal subdomain"/>
    <property type="match status" value="1"/>
</dbReference>
<dbReference type="InterPro" id="IPR008918">
    <property type="entry name" value="HhH2"/>
</dbReference>
<evidence type="ECO:0000256" key="8">
    <source>
        <dbReference type="ARBA" id="ARBA00022839"/>
    </source>
</evidence>
<dbReference type="AlphaFoldDB" id="A0A162IRD4"/>
<dbReference type="PANTHER" id="PTHR11081">
    <property type="entry name" value="FLAP ENDONUCLEASE FAMILY MEMBER"/>
    <property type="match status" value="1"/>
</dbReference>
<dbReference type="GO" id="GO:0035312">
    <property type="term" value="F:5'-3' DNA exonuclease activity"/>
    <property type="evidence" value="ECO:0007669"/>
    <property type="project" value="InterPro"/>
</dbReference>
<keyword evidence="13" id="KW-0539">Nucleus</keyword>
<dbReference type="SMART" id="SM00279">
    <property type="entry name" value="HhH2"/>
    <property type="match status" value="1"/>
</dbReference>
<feature type="region of interest" description="Disordered" evidence="14">
    <location>
        <begin position="614"/>
        <end position="633"/>
    </location>
</feature>
<evidence type="ECO:0000256" key="13">
    <source>
        <dbReference type="ARBA" id="ARBA00023242"/>
    </source>
</evidence>
<evidence type="ECO:0000256" key="7">
    <source>
        <dbReference type="ARBA" id="ARBA00022801"/>
    </source>
</evidence>
<reference evidence="17 18" key="1">
    <citation type="journal article" date="2016" name="Genome Biol. Evol.">
        <title>Divergent and convergent evolution of fungal pathogenicity.</title>
        <authorList>
            <person name="Shang Y."/>
            <person name="Xiao G."/>
            <person name="Zheng P."/>
            <person name="Cen K."/>
            <person name="Zhan S."/>
            <person name="Wang C."/>
        </authorList>
    </citation>
    <scope>NUCLEOTIDE SEQUENCE [LARGE SCALE GENOMIC DNA]</scope>
    <source>
        <strain evidence="17 18">ARSEF 7405</strain>
    </source>
</reference>
<dbReference type="VEuPathDB" id="FungiDB:AAP_00776"/>
<dbReference type="FunFam" id="1.10.150.20:FF:000011">
    <property type="entry name" value="exonuclease 1"/>
    <property type="match status" value="1"/>
</dbReference>
<comment type="caution">
    <text evidence="17">The sequence shown here is derived from an EMBL/GenBank/DDBJ whole genome shotgun (WGS) entry which is preliminary data.</text>
</comment>
<keyword evidence="9" id="KW-0460">Magnesium</keyword>